<keyword evidence="4" id="KW-1185">Reference proteome</keyword>
<dbReference type="PANTHER" id="PTHR43194">
    <property type="entry name" value="HYDROLASE ALPHA/BETA FOLD FAMILY"/>
    <property type="match status" value="1"/>
</dbReference>
<dbReference type="GO" id="GO:0003824">
    <property type="term" value="F:catalytic activity"/>
    <property type="evidence" value="ECO:0007669"/>
    <property type="project" value="UniProtKB-ARBA"/>
</dbReference>
<dbReference type="Gene3D" id="3.40.50.1820">
    <property type="entry name" value="alpha/beta hydrolase"/>
    <property type="match status" value="1"/>
</dbReference>
<sequence length="296" mass="31642">MRDSTERFGRLRWPLIALTSAAVLAAGVTACGTGAGTTPDRPTTAPRLHEVAANGHQLAFYVTPGAKPAIVLDAGGGMDATEWTKVAPTIAAQTGSEVITYDRAGVGRSDEVPGPWRAADAGSDLAAGLTRLGVTDDIVLVSHSLAGEVAFAFADSHPNRVAGAVLVDANLPQFFTADETARLVAANRQQIEGLKQQPSTRKTRQLLAEADDYGPVHAKYHTMTWPARIPASVVVSARTPFPTALDARRWRQAQREFADAAPNRRRVVAEHSSHDVPRDRPDVVVRAVTDLLRQLP</sequence>
<evidence type="ECO:0000313" key="3">
    <source>
        <dbReference type="EMBL" id="GIL31814.1"/>
    </source>
</evidence>
<name>A0A8J4AIF5_9ACTN</name>
<dbReference type="PROSITE" id="PS51257">
    <property type="entry name" value="PROKAR_LIPOPROTEIN"/>
    <property type="match status" value="1"/>
</dbReference>
<evidence type="ECO:0000256" key="1">
    <source>
        <dbReference type="SAM" id="SignalP"/>
    </source>
</evidence>
<accession>A0A8J4AIF5</accession>
<dbReference type="RefSeq" id="WP_207129373.1">
    <property type="nucleotide sequence ID" value="NZ_BOPO01000150.1"/>
</dbReference>
<dbReference type="InterPro" id="IPR000073">
    <property type="entry name" value="AB_hydrolase_1"/>
</dbReference>
<dbReference type="PANTHER" id="PTHR43194:SF2">
    <property type="entry name" value="PEROXISOMAL MEMBRANE PROTEIN LPX1"/>
    <property type="match status" value="1"/>
</dbReference>
<gene>
    <name evidence="3" type="ORF">NUM_70680</name>
</gene>
<protein>
    <recommendedName>
        <fullName evidence="2">AB hydrolase-1 domain-containing protein</fullName>
    </recommendedName>
</protein>
<comment type="caution">
    <text evidence="3">The sequence shown here is derived from an EMBL/GenBank/DDBJ whole genome shotgun (WGS) entry which is preliminary data.</text>
</comment>
<feature type="domain" description="AB hydrolase-1" evidence="2">
    <location>
        <begin position="70"/>
        <end position="287"/>
    </location>
</feature>
<dbReference type="Proteomes" id="UP000614996">
    <property type="component" value="Unassembled WGS sequence"/>
</dbReference>
<organism evidence="3 4">
    <name type="scientific">Actinocatenispora comari</name>
    <dbReference type="NCBI Taxonomy" id="2807577"/>
    <lineage>
        <taxon>Bacteria</taxon>
        <taxon>Bacillati</taxon>
        <taxon>Actinomycetota</taxon>
        <taxon>Actinomycetes</taxon>
        <taxon>Micromonosporales</taxon>
        <taxon>Micromonosporaceae</taxon>
        <taxon>Actinocatenispora</taxon>
    </lineage>
</organism>
<dbReference type="Pfam" id="PF12697">
    <property type="entry name" value="Abhydrolase_6"/>
    <property type="match status" value="1"/>
</dbReference>
<evidence type="ECO:0000313" key="4">
    <source>
        <dbReference type="Proteomes" id="UP000614996"/>
    </source>
</evidence>
<proteinExistence type="predicted"/>
<reference evidence="4" key="1">
    <citation type="journal article" date="2021" name="Int. J. Syst. Evol. Microbiol.">
        <title>Actinocatenispora comari sp. nov., an endophytic actinomycete isolated from aerial parts of Comarum salesowianum.</title>
        <authorList>
            <person name="Oyunbileg N."/>
            <person name="Iizaka Y."/>
            <person name="Hamada M."/>
            <person name="Davaapurev B.O."/>
            <person name="Fukumoto A."/>
            <person name="Tsetseg B."/>
            <person name="Kato F."/>
            <person name="Tamura T."/>
            <person name="Batkhuu J."/>
            <person name="Anzai Y."/>
        </authorList>
    </citation>
    <scope>NUCLEOTIDE SEQUENCE [LARGE SCALE GENOMIC DNA]</scope>
    <source>
        <strain evidence="4">NUM-2625</strain>
    </source>
</reference>
<dbReference type="InterPro" id="IPR029058">
    <property type="entry name" value="AB_hydrolase_fold"/>
</dbReference>
<feature type="signal peptide" evidence="1">
    <location>
        <begin position="1"/>
        <end position="25"/>
    </location>
</feature>
<keyword evidence="1" id="KW-0732">Signal</keyword>
<evidence type="ECO:0000259" key="2">
    <source>
        <dbReference type="Pfam" id="PF12697"/>
    </source>
</evidence>
<dbReference type="PRINTS" id="PR00111">
    <property type="entry name" value="ABHYDROLASE"/>
</dbReference>
<dbReference type="InterPro" id="IPR050228">
    <property type="entry name" value="Carboxylesterase_BioH"/>
</dbReference>
<feature type="chain" id="PRO_5038853845" description="AB hydrolase-1 domain-containing protein" evidence="1">
    <location>
        <begin position="26"/>
        <end position="296"/>
    </location>
</feature>
<dbReference type="SUPFAM" id="SSF53474">
    <property type="entry name" value="alpha/beta-Hydrolases"/>
    <property type="match status" value="1"/>
</dbReference>
<dbReference type="EMBL" id="BOPO01000150">
    <property type="protein sequence ID" value="GIL31814.1"/>
    <property type="molecule type" value="Genomic_DNA"/>
</dbReference>
<dbReference type="AlphaFoldDB" id="A0A8J4AIF5"/>